<protein>
    <submittedName>
        <fullName evidence="2">Uncharacterized protein</fullName>
    </submittedName>
</protein>
<feature type="compositionally biased region" description="Basic residues" evidence="1">
    <location>
        <begin position="250"/>
        <end position="264"/>
    </location>
</feature>
<name>A0A6A5KQT0_9PLEO</name>
<dbReference type="AlphaFoldDB" id="A0A6A5KQT0"/>
<proteinExistence type="predicted"/>
<dbReference type="EMBL" id="ML975279">
    <property type="protein sequence ID" value="KAF1836013.1"/>
    <property type="molecule type" value="Genomic_DNA"/>
</dbReference>
<feature type="compositionally biased region" description="Polar residues" evidence="1">
    <location>
        <begin position="114"/>
        <end position="144"/>
    </location>
</feature>
<feature type="region of interest" description="Disordered" evidence="1">
    <location>
        <begin position="170"/>
        <end position="192"/>
    </location>
</feature>
<feature type="region of interest" description="Disordered" evidence="1">
    <location>
        <begin position="241"/>
        <end position="319"/>
    </location>
</feature>
<keyword evidence="3" id="KW-1185">Reference proteome</keyword>
<feature type="compositionally biased region" description="Polar residues" evidence="1">
    <location>
        <begin position="23"/>
        <end position="36"/>
    </location>
</feature>
<feature type="compositionally biased region" description="Low complexity" evidence="1">
    <location>
        <begin position="72"/>
        <end position="87"/>
    </location>
</feature>
<evidence type="ECO:0000313" key="2">
    <source>
        <dbReference type="EMBL" id="KAF1836013.1"/>
    </source>
</evidence>
<sequence length="370" mass="41113">MRLQETNWNARRERSRIHHEQSTRGATTYRRQNLSHKPQDGSYPALPRKTSKPSSSSNIRTYSSHHQLLANSRSMSGFSSSSSSNGTLDRRSSLGAMSGHGHTDARAGDAESSGRASTDSSSFHSTQDGAVQRSRSGSSVHSTFASQIVPPLPVASPPPMQRYRTDTFSYPDINRAIGPGRPTRPSSTTRTTSLPTIRIERVAATGHENRHSMSRSPQHKHQHHQTDIQKARLESLAALTAAHPTTSSSQRRHQTYRPLSHSHLKPPPQYSALSPSHNTKTPHTSTDLQPSIHEKRPLPNRESLTQWKAERDQDVAGTTRKAHIKERVRRANELELEREQELVKVGKGTGKERERGCFAGILGVFGLRAR</sequence>
<gene>
    <name evidence="2" type="ORF">BDW02DRAFT_494737</name>
</gene>
<feature type="compositionally biased region" description="Polar residues" evidence="1">
    <location>
        <begin position="271"/>
        <end position="289"/>
    </location>
</feature>
<dbReference type="Proteomes" id="UP000800040">
    <property type="component" value="Unassembled WGS sequence"/>
</dbReference>
<feature type="region of interest" description="Disordered" evidence="1">
    <location>
        <begin position="207"/>
        <end position="229"/>
    </location>
</feature>
<feature type="compositionally biased region" description="Low complexity" evidence="1">
    <location>
        <begin position="181"/>
        <end position="192"/>
    </location>
</feature>
<reference evidence="2" key="1">
    <citation type="submission" date="2020-01" db="EMBL/GenBank/DDBJ databases">
        <authorList>
            <consortium name="DOE Joint Genome Institute"/>
            <person name="Haridas S."/>
            <person name="Albert R."/>
            <person name="Binder M."/>
            <person name="Bloem J."/>
            <person name="Labutti K."/>
            <person name="Salamov A."/>
            <person name="Andreopoulos B."/>
            <person name="Baker S.E."/>
            <person name="Barry K."/>
            <person name="Bills G."/>
            <person name="Bluhm B.H."/>
            <person name="Cannon C."/>
            <person name="Castanera R."/>
            <person name="Culley D.E."/>
            <person name="Daum C."/>
            <person name="Ezra D."/>
            <person name="Gonzalez J.B."/>
            <person name="Henrissat B."/>
            <person name="Kuo A."/>
            <person name="Liang C."/>
            <person name="Lipzen A."/>
            <person name="Lutzoni F."/>
            <person name="Magnuson J."/>
            <person name="Mondo S."/>
            <person name="Nolan M."/>
            <person name="Ohm R."/>
            <person name="Pangilinan J."/>
            <person name="Park H.-J."/>
            <person name="Ramirez L."/>
            <person name="Alfaro M."/>
            <person name="Sun H."/>
            <person name="Tritt A."/>
            <person name="Yoshinaga Y."/>
            <person name="Zwiers L.-H."/>
            <person name="Turgeon B.G."/>
            <person name="Goodwin S.B."/>
            <person name="Spatafora J.W."/>
            <person name="Crous P.W."/>
            <person name="Grigoriev I.V."/>
        </authorList>
    </citation>
    <scope>NUCLEOTIDE SEQUENCE</scope>
    <source>
        <strain evidence="2">P77</strain>
    </source>
</reference>
<evidence type="ECO:0000313" key="3">
    <source>
        <dbReference type="Proteomes" id="UP000800040"/>
    </source>
</evidence>
<accession>A0A6A5KQT0</accession>
<feature type="region of interest" description="Disordered" evidence="1">
    <location>
        <begin position="1"/>
        <end position="144"/>
    </location>
</feature>
<feature type="compositionally biased region" description="Polar residues" evidence="1">
    <location>
        <begin position="52"/>
        <end position="71"/>
    </location>
</feature>
<dbReference type="OrthoDB" id="3695217at2759"/>
<evidence type="ECO:0000256" key="1">
    <source>
        <dbReference type="SAM" id="MobiDB-lite"/>
    </source>
</evidence>
<organism evidence="2 3">
    <name type="scientific">Decorospora gaudefroyi</name>
    <dbReference type="NCBI Taxonomy" id="184978"/>
    <lineage>
        <taxon>Eukaryota</taxon>
        <taxon>Fungi</taxon>
        <taxon>Dikarya</taxon>
        <taxon>Ascomycota</taxon>
        <taxon>Pezizomycotina</taxon>
        <taxon>Dothideomycetes</taxon>
        <taxon>Pleosporomycetidae</taxon>
        <taxon>Pleosporales</taxon>
        <taxon>Pleosporineae</taxon>
        <taxon>Pleosporaceae</taxon>
        <taxon>Decorospora</taxon>
    </lineage>
</organism>